<dbReference type="AlphaFoldDB" id="A0A2A4HZL3"/>
<dbReference type="EC" id="4.3.2.10" evidence="10"/>
<keyword evidence="5 10" id="KW-0315">Glutamine amidotransferase</keyword>
<dbReference type="NCBIfam" id="TIGR01855">
    <property type="entry name" value="IMP_synth_hisH"/>
    <property type="match status" value="1"/>
</dbReference>
<dbReference type="PIRSF" id="PIRSF000495">
    <property type="entry name" value="Amidotransf_hisH"/>
    <property type="match status" value="1"/>
</dbReference>
<keyword evidence="7 10" id="KW-0456">Lyase</keyword>
<proteinExistence type="inferred from homology"/>
<evidence type="ECO:0000313" key="13">
    <source>
        <dbReference type="EMBL" id="PCG09107.1"/>
    </source>
</evidence>
<dbReference type="UniPathway" id="UPA00031">
    <property type="reaction ID" value="UER00010"/>
</dbReference>
<feature type="active site" description="Nucleophile" evidence="10 11">
    <location>
        <position position="80"/>
    </location>
</feature>
<evidence type="ECO:0000256" key="1">
    <source>
        <dbReference type="ARBA" id="ARBA00005091"/>
    </source>
</evidence>
<comment type="subcellular location">
    <subcellularLocation>
        <location evidence="10">Cytoplasm</location>
    </subcellularLocation>
</comment>
<keyword evidence="4 10" id="KW-0378">Hydrolase</keyword>
<evidence type="ECO:0000256" key="7">
    <source>
        <dbReference type="ARBA" id="ARBA00023239"/>
    </source>
</evidence>
<feature type="active site" evidence="10 11">
    <location>
        <position position="188"/>
    </location>
</feature>
<evidence type="ECO:0000256" key="11">
    <source>
        <dbReference type="PIRSR" id="PIRSR000495-1"/>
    </source>
</evidence>
<dbReference type="PROSITE" id="PS51273">
    <property type="entry name" value="GATASE_TYPE_1"/>
    <property type="match status" value="1"/>
</dbReference>
<feature type="domain" description="Glutamine amidotransferase" evidence="12">
    <location>
        <begin position="34"/>
        <end position="201"/>
    </location>
</feature>
<dbReference type="InterPro" id="IPR029062">
    <property type="entry name" value="Class_I_gatase-like"/>
</dbReference>
<dbReference type="PANTHER" id="PTHR42701">
    <property type="entry name" value="IMIDAZOLE GLYCEROL PHOSPHATE SYNTHASE SUBUNIT HISH"/>
    <property type="match status" value="1"/>
</dbReference>
<organism evidence="13 14">
    <name type="scientific">Sphingomonas ginsenosidimutans</name>
    <dbReference type="NCBI Taxonomy" id="862134"/>
    <lineage>
        <taxon>Bacteria</taxon>
        <taxon>Pseudomonadati</taxon>
        <taxon>Pseudomonadota</taxon>
        <taxon>Alphaproteobacteria</taxon>
        <taxon>Sphingomonadales</taxon>
        <taxon>Sphingomonadaceae</taxon>
        <taxon>Sphingomonas</taxon>
    </lineage>
</organism>
<dbReference type="SUPFAM" id="SSF52317">
    <property type="entry name" value="Class I glutamine amidotransferase-like"/>
    <property type="match status" value="1"/>
</dbReference>
<dbReference type="GO" id="GO:0016829">
    <property type="term" value="F:lyase activity"/>
    <property type="evidence" value="ECO:0007669"/>
    <property type="project" value="UniProtKB-KW"/>
</dbReference>
<dbReference type="InterPro" id="IPR010139">
    <property type="entry name" value="Imidazole-glycPsynth_HisH"/>
</dbReference>
<comment type="subunit">
    <text evidence="2 10">Heterodimer of HisH and HisF.</text>
</comment>
<evidence type="ECO:0000256" key="8">
    <source>
        <dbReference type="ARBA" id="ARBA00047838"/>
    </source>
</evidence>
<evidence type="ECO:0000256" key="6">
    <source>
        <dbReference type="ARBA" id="ARBA00023102"/>
    </source>
</evidence>
<gene>
    <name evidence="10 13" type="primary">hisH</name>
    <name evidence="13" type="ORF">COA17_09450</name>
</gene>
<evidence type="ECO:0000259" key="12">
    <source>
        <dbReference type="Pfam" id="PF00117"/>
    </source>
</evidence>
<dbReference type="InterPro" id="IPR017926">
    <property type="entry name" value="GATASE"/>
</dbReference>
<evidence type="ECO:0000256" key="9">
    <source>
        <dbReference type="ARBA" id="ARBA00049534"/>
    </source>
</evidence>
<keyword evidence="14" id="KW-1185">Reference proteome</keyword>
<reference evidence="13 14" key="1">
    <citation type="submission" date="2017-09" db="EMBL/GenBank/DDBJ databases">
        <title>Sphingomonas ginsenosidimutans KACC 14949, whole genome shotgun sequence.</title>
        <authorList>
            <person name="Feng G."/>
            <person name="Zhu H."/>
        </authorList>
    </citation>
    <scope>NUCLEOTIDE SEQUENCE [LARGE SCALE GENOMIC DNA]</scope>
    <source>
        <strain evidence="13 14">KACC 14949</strain>
    </source>
</reference>
<evidence type="ECO:0000313" key="14">
    <source>
        <dbReference type="Proteomes" id="UP000218784"/>
    </source>
</evidence>
<name>A0A2A4HZL3_9SPHN</name>
<dbReference type="Proteomes" id="UP000218784">
    <property type="component" value="Unassembled WGS sequence"/>
</dbReference>
<dbReference type="EC" id="3.5.1.2" evidence="10"/>
<dbReference type="Gene3D" id="3.40.50.880">
    <property type="match status" value="1"/>
</dbReference>
<keyword evidence="6 10" id="KW-0368">Histidine biosynthesis</keyword>
<dbReference type="GO" id="GO:0004359">
    <property type="term" value="F:glutaminase activity"/>
    <property type="evidence" value="ECO:0007669"/>
    <property type="project" value="UniProtKB-EC"/>
</dbReference>
<evidence type="ECO:0000256" key="3">
    <source>
        <dbReference type="ARBA" id="ARBA00022605"/>
    </source>
</evidence>
<comment type="pathway">
    <text evidence="1 10">Amino-acid biosynthesis; L-histidine biosynthesis; L-histidine from 5-phospho-alpha-D-ribose 1-diphosphate: step 5/9.</text>
</comment>
<dbReference type="PROSITE" id="PS51274">
    <property type="entry name" value="GATASE_COBBQ"/>
    <property type="match status" value="1"/>
</dbReference>
<dbReference type="Pfam" id="PF00117">
    <property type="entry name" value="GATase"/>
    <property type="match status" value="1"/>
</dbReference>
<evidence type="ECO:0000256" key="5">
    <source>
        <dbReference type="ARBA" id="ARBA00022962"/>
    </source>
</evidence>
<sequence length="204" mass="22260">MISILGYGLGNVKAFQNIYRELNIACVVAEDRQTLAAADRIILPGVGSFDHAMQRLKASGLFEALEDAVLARGTPVLGVCVGMQMLARSSEEGSEPGLGWIDGTVEKIRFPDDAPRGLLPHMGWSTISPRADEPLLAGLDDALGFYFLHSYRFVCDDEADVVATADYATRFHCAVRHGNVHGVQFHPEKSHHNGIRLLKNFAEA</sequence>
<comment type="catalytic activity">
    <reaction evidence="8 10">
        <text>5-[(5-phospho-1-deoxy-D-ribulos-1-ylimino)methylamino]-1-(5-phospho-beta-D-ribosyl)imidazole-4-carboxamide + L-glutamine = D-erythro-1-(imidazol-4-yl)glycerol 3-phosphate + 5-amino-1-(5-phospho-beta-D-ribosyl)imidazole-4-carboxamide + L-glutamate + H(+)</text>
        <dbReference type="Rhea" id="RHEA:24793"/>
        <dbReference type="ChEBI" id="CHEBI:15378"/>
        <dbReference type="ChEBI" id="CHEBI:29985"/>
        <dbReference type="ChEBI" id="CHEBI:58278"/>
        <dbReference type="ChEBI" id="CHEBI:58359"/>
        <dbReference type="ChEBI" id="CHEBI:58475"/>
        <dbReference type="ChEBI" id="CHEBI:58525"/>
        <dbReference type="EC" id="4.3.2.10"/>
    </reaction>
</comment>
<protein>
    <recommendedName>
        <fullName evidence="10">Imidazole glycerol phosphate synthase subunit HisH</fullName>
        <ecNumber evidence="10">4.3.2.10</ecNumber>
    </recommendedName>
    <alternativeName>
        <fullName evidence="10">IGP synthase glutaminase subunit</fullName>
        <ecNumber evidence="10">3.5.1.2</ecNumber>
    </alternativeName>
    <alternativeName>
        <fullName evidence="10">IGP synthase subunit HisH</fullName>
    </alternativeName>
    <alternativeName>
        <fullName evidence="10">ImGP synthase subunit HisH</fullName>
        <shortName evidence="10">IGPS subunit HisH</shortName>
    </alternativeName>
</protein>
<comment type="function">
    <text evidence="10">IGPS catalyzes the conversion of PRFAR and glutamine to IGP, AICAR and glutamate. The HisH subunit catalyzes the hydrolysis of glutamine to glutamate and ammonia as part of the synthesis of IGP and AICAR. The resulting ammonia molecule is channeled to the active site of HisF.</text>
</comment>
<dbReference type="HAMAP" id="MF_00278">
    <property type="entry name" value="HisH"/>
    <property type="match status" value="1"/>
</dbReference>
<dbReference type="GO" id="GO:0000105">
    <property type="term" value="P:L-histidine biosynthetic process"/>
    <property type="evidence" value="ECO:0007669"/>
    <property type="project" value="UniProtKB-UniRule"/>
</dbReference>
<evidence type="ECO:0000256" key="4">
    <source>
        <dbReference type="ARBA" id="ARBA00022801"/>
    </source>
</evidence>
<accession>A0A2A4HZL3</accession>
<keyword evidence="3 10" id="KW-0028">Amino-acid biosynthesis</keyword>
<evidence type="ECO:0000256" key="2">
    <source>
        <dbReference type="ARBA" id="ARBA00011152"/>
    </source>
</evidence>
<evidence type="ECO:0000256" key="10">
    <source>
        <dbReference type="HAMAP-Rule" id="MF_00278"/>
    </source>
</evidence>
<dbReference type="EMBL" id="NWVD01000003">
    <property type="protein sequence ID" value="PCG09107.1"/>
    <property type="molecule type" value="Genomic_DNA"/>
</dbReference>
<dbReference type="RefSeq" id="WP_096611947.1">
    <property type="nucleotide sequence ID" value="NZ_NWVD01000003.1"/>
</dbReference>
<dbReference type="PANTHER" id="PTHR42701:SF1">
    <property type="entry name" value="IMIDAZOLE GLYCEROL PHOSPHATE SYNTHASE SUBUNIT HISH"/>
    <property type="match status" value="1"/>
</dbReference>
<keyword evidence="10" id="KW-0963">Cytoplasm</keyword>
<comment type="catalytic activity">
    <reaction evidence="9 10">
        <text>L-glutamine + H2O = L-glutamate + NH4(+)</text>
        <dbReference type="Rhea" id="RHEA:15889"/>
        <dbReference type="ChEBI" id="CHEBI:15377"/>
        <dbReference type="ChEBI" id="CHEBI:28938"/>
        <dbReference type="ChEBI" id="CHEBI:29985"/>
        <dbReference type="ChEBI" id="CHEBI:58359"/>
        <dbReference type="EC" id="3.5.1.2"/>
    </reaction>
</comment>
<feature type="active site" evidence="10 11">
    <location>
        <position position="186"/>
    </location>
</feature>
<dbReference type="CDD" id="cd01748">
    <property type="entry name" value="GATase1_IGP_Synthase"/>
    <property type="match status" value="1"/>
</dbReference>
<comment type="caution">
    <text evidence="13">The sequence shown here is derived from an EMBL/GenBank/DDBJ whole genome shotgun (WGS) entry which is preliminary data.</text>
</comment>
<dbReference type="GO" id="GO:0005737">
    <property type="term" value="C:cytoplasm"/>
    <property type="evidence" value="ECO:0007669"/>
    <property type="project" value="UniProtKB-SubCell"/>
</dbReference>
<dbReference type="GO" id="GO:0000107">
    <property type="term" value="F:imidazoleglycerol-phosphate synthase activity"/>
    <property type="evidence" value="ECO:0007669"/>
    <property type="project" value="UniProtKB-UniRule"/>
</dbReference>